<name>B8IMR8_METNO</name>
<reference evidence="2 3" key="1">
    <citation type="submission" date="2009-01" db="EMBL/GenBank/DDBJ databases">
        <title>Complete sequence of chromosome of Methylobacterium nodulans ORS 2060.</title>
        <authorList>
            <consortium name="US DOE Joint Genome Institute"/>
            <person name="Lucas S."/>
            <person name="Copeland A."/>
            <person name="Lapidus A."/>
            <person name="Glavina del Rio T."/>
            <person name="Dalin E."/>
            <person name="Tice H."/>
            <person name="Bruce D."/>
            <person name="Goodwin L."/>
            <person name="Pitluck S."/>
            <person name="Sims D."/>
            <person name="Brettin T."/>
            <person name="Detter J.C."/>
            <person name="Han C."/>
            <person name="Larimer F."/>
            <person name="Land M."/>
            <person name="Hauser L."/>
            <person name="Kyrpides N."/>
            <person name="Ivanova N."/>
            <person name="Marx C.J."/>
            <person name="Richardson P."/>
        </authorList>
    </citation>
    <scope>NUCLEOTIDE SEQUENCE [LARGE SCALE GENOMIC DNA]</scope>
    <source>
        <strain evidence="3">LMG 21967 / CNCM I-2342 / ORS 2060</strain>
    </source>
</reference>
<sequence length="52" mass="5195">MTTPPKQSPLLALTYPVAFVTGALIIGILAGGWLVTETASSASGPVADLAEP</sequence>
<dbReference type="HOGENOM" id="CLU_3081703_0_0_5"/>
<feature type="transmembrane region" description="Helical" evidence="1">
    <location>
        <begin position="12"/>
        <end position="35"/>
    </location>
</feature>
<dbReference type="Proteomes" id="UP000008207">
    <property type="component" value="Chromosome"/>
</dbReference>
<keyword evidence="3" id="KW-1185">Reference proteome</keyword>
<evidence type="ECO:0000256" key="1">
    <source>
        <dbReference type="SAM" id="Phobius"/>
    </source>
</evidence>
<keyword evidence="1" id="KW-1133">Transmembrane helix</keyword>
<evidence type="ECO:0000313" key="2">
    <source>
        <dbReference type="EMBL" id="ACL60261.1"/>
    </source>
</evidence>
<organism evidence="2 3">
    <name type="scientific">Methylobacterium nodulans (strain LMG 21967 / CNCM I-2342 / ORS 2060)</name>
    <dbReference type="NCBI Taxonomy" id="460265"/>
    <lineage>
        <taxon>Bacteria</taxon>
        <taxon>Pseudomonadati</taxon>
        <taxon>Pseudomonadota</taxon>
        <taxon>Alphaproteobacteria</taxon>
        <taxon>Hyphomicrobiales</taxon>
        <taxon>Methylobacteriaceae</taxon>
        <taxon>Methylobacterium</taxon>
    </lineage>
</organism>
<protein>
    <submittedName>
        <fullName evidence="2">Uncharacterized protein</fullName>
    </submittedName>
</protein>
<dbReference type="RefSeq" id="WP_015931870.1">
    <property type="nucleotide sequence ID" value="NC_011894.1"/>
</dbReference>
<accession>B8IMR8</accession>
<keyword evidence="1" id="KW-0812">Transmembrane</keyword>
<dbReference type="EMBL" id="CP001349">
    <property type="protein sequence ID" value="ACL60261.1"/>
    <property type="molecule type" value="Genomic_DNA"/>
</dbReference>
<evidence type="ECO:0000313" key="3">
    <source>
        <dbReference type="Proteomes" id="UP000008207"/>
    </source>
</evidence>
<keyword evidence="1" id="KW-0472">Membrane</keyword>
<proteinExistence type="predicted"/>
<dbReference type="KEGG" id="mno:Mnod_5417"/>
<dbReference type="AlphaFoldDB" id="B8IMR8"/>
<gene>
    <name evidence="2" type="ordered locus">Mnod_5417</name>
</gene>